<dbReference type="Pfam" id="PF07065">
    <property type="entry name" value="D123"/>
    <property type="match status" value="1"/>
</dbReference>
<dbReference type="VEuPathDB" id="GiardiaDB:DHA2_7593"/>
<dbReference type="AlphaFoldDB" id="V6TUG2"/>
<dbReference type="VEuPathDB" id="GiardiaDB:QR46_3350"/>
<evidence type="ECO:0000313" key="2">
    <source>
        <dbReference type="EMBL" id="ESU42376.1"/>
    </source>
</evidence>
<evidence type="ECO:0000313" key="3">
    <source>
        <dbReference type="Proteomes" id="UP000018040"/>
    </source>
</evidence>
<dbReference type="PANTHER" id="PTHR15323">
    <property type="entry name" value="D123 PROTEIN"/>
    <property type="match status" value="1"/>
</dbReference>
<sequence>MRRPMPCKSIYDKFRYVNWPGPLMKYTIQRKTILIPPEVCKEIVSDDMVMTSVNAPALHKFCENLDLLNGKFLKVDWAAPTDCSQIVETLMCIVPSNAFILLKMSEKIRNAILNFHNEDAPKVFDPDVPHYLYVMPYERLHKIFEYRVFVKDLRIVLISPRYQCMITDVTTDIVRFVKVFLLEHIIQHMDVTDLIIDLYCDVDEEICSSILLLDMQPLPAAESTLEDLCVLGADVLKERLRPDAVLEPLFVNPTVERISAVGRATTNNTYPAELTSGMISGTHTEIIELIRQATRKTEIPELVTLTP</sequence>
<dbReference type="Proteomes" id="UP000018040">
    <property type="component" value="Unassembled WGS sequence"/>
</dbReference>
<dbReference type="VEuPathDB" id="GiardiaDB:GL50803_007593"/>
<organism evidence="2 3">
    <name type="scientific">Giardia intestinalis</name>
    <name type="common">Giardia lamblia</name>
    <dbReference type="NCBI Taxonomy" id="5741"/>
    <lineage>
        <taxon>Eukaryota</taxon>
        <taxon>Metamonada</taxon>
        <taxon>Diplomonadida</taxon>
        <taxon>Hexamitidae</taxon>
        <taxon>Giardiinae</taxon>
        <taxon>Giardia</taxon>
    </lineage>
</organism>
<name>V6TUG2_GIAIN</name>
<dbReference type="EMBL" id="AHHH01000085">
    <property type="protein sequence ID" value="ESU42376.1"/>
    <property type="molecule type" value="Genomic_DNA"/>
</dbReference>
<accession>V6TUG2</accession>
<protein>
    <submittedName>
        <fullName evidence="2">Uncharacterized protein</fullName>
    </submittedName>
</protein>
<reference evidence="2 3" key="2">
    <citation type="journal article" date="2013" name="Genome Biol. Evol.">
        <title>Genome sequencing of Giardia lamblia genotypes A2 and B isolates (DH and GS) and comparative analysis with the genomes of genotypes A1 and E (WB and Pig).</title>
        <authorList>
            <person name="Adam R.D."/>
            <person name="Dahlstrom E.W."/>
            <person name="Martens C.A."/>
            <person name="Bruno D.P."/>
            <person name="Barbian K.D."/>
            <person name="Ricklefs S.M."/>
            <person name="Hernandez M.M."/>
            <person name="Narla N.P."/>
            <person name="Patel R.B."/>
            <person name="Porcella S.F."/>
            <person name="Nash T.E."/>
        </authorList>
    </citation>
    <scope>NUCLEOTIDE SEQUENCE [LARGE SCALE GENOMIC DNA]</scope>
    <source>
        <strain evidence="2 3">GS</strain>
    </source>
</reference>
<comment type="caution">
    <text evidence="2">The sequence shown here is derived from an EMBL/GenBank/DDBJ whole genome shotgun (WGS) entry which is preliminary data.</text>
</comment>
<dbReference type="VEuPathDB" id="GiardiaDB:GL50581_2165"/>
<reference evidence="3" key="1">
    <citation type="submission" date="2012-02" db="EMBL/GenBank/DDBJ databases">
        <title>Genome sequencing of Giardia lamblia Genotypes A2 and B isolates (DH and GS) and comparative analysis with the genomes of Genotypes A1 and E (WB and Pig).</title>
        <authorList>
            <person name="Adam R."/>
            <person name="Dahlstrom E."/>
            <person name="Martens C."/>
            <person name="Bruno D."/>
            <person name="Barbian K."/>
            <person name="Porcella S.F."/>
            <person name="Nash T."/>
        </authorList>
    </citation>
    <scope>NUCLEOTIDE SEQUENCE</scope>
    <source>
        <strain evidence="3">GS</strain>
    </source>
</reference>
<dbReference type="InterPro" id="IPR009772">
    <property type="entry name" value="CDC123"/>
</dbReference>
<dbReference type="OrthoDB" id="360540at2759"/>
<dbReference type="GO" id="GO:0005737">
    <property type="term" value="C:cytoplasm"/>
    <property type="evidence" value="ECO:0007669"/>
    <property type="project" value="TreeGrafter"/>
</dbReference>
<dbReference type="PANTHER" id="PTHR15323:SF6">
    <property type="entry name" value="CELL DIVISION CYCLE PROTEIN 123 HOMOLOG"/>
    <property type="match status" value="1"/>
</dbReference>
<comment type="similarity">
    <text evidence="1">Belongs to the CDC123 family.</text>
</comment>
<proteinExistence type="inferred from homology"/>
<gene>
    <name evidence="2" type="ORF">GSB_7593</name>
</gene>
<evidence type="ECO:0000256" key="1">
    <source>
        <dbReference type="ARBA" id="ARBA00011047"/>
    </source>
</evidence>